<comment type="caution">
    <text evidence="4">The sequence shown here is derived from an EMBL/GenBank/DDBJ whole genome shotgun (WGS) entry which is preliminary data.</text>
</comment>
<feature type="domain" description="PAP/OAS1 substrate-binding-related" evidence="3">
    <location>
        <begin position="132"/>
        <end position="267"/>
    </location>
</feature>
<feature type="region of interest" description="Disordered" evidence="1">
    <location>
        <begin position="491"/>
        <end position="510"/>
    </location>
</feature>
<proteinExistence type="predicted"/>
<dbReference type="OrthoDB" id="273917at2759"/>
<dbReference type="Pfam" id="PF26180">
    <property type="entry name" value="PAP-OAS1"/>
    <property type="match status" value="1"/>
</dbReference>
<evidence type="ECO:0000313" key="5">
    <source>
        <dbReference type="Proteomes" id="UP000516437"/>
    </source>
</evidence>
<dbReference type="PANTHER" id="PTHR45979">
    <property type="entry name" value="PAP/OAS1 SUBSTRATE-BINDING DOMAIN SUPERFAMILY"/>
    <property type="match status" value="1"/>
</dbReference>
<protein>
    <submittedName>
        <fullName evidence="4">Uncharacterized protein</fullName>
    </submittedName>
</protein>
<dbReference type="Gene3D" id="1.10.1410.10">
    <property type="match status" value="1"/>
</dbReference>
<feature type="domain" description="Poly(A) RNA polymerase mitochondrial-like central palm" evidence="2">
    <location>
        <begin position="6"/>
        <end position="124"/>
    </location>
</feature>
<dbReference type="SUPFAM" id="SSF81301">
    <property type="entry name" value="Nucleotidyltransferase"/>
    <property type="match status" value="1"/>
</dbReference>
<evidence type="ECO:0000259" key="3">
    <source>
        <dbReference type="Pfam" id="PF26180"/>
    </source>
</evidence>
<dbReference type="Pfam" id="PF22600">
    <property type="entry name" value="MTPAP-like_central"/>
    <property type="match status" value="1"/>
</dbReference>
<dbReference type="AlphaFoldDB" id="A0A6A1VX74"/>
<name>A0A6A1VX74_9ROSI</name>
<dbReference type="CDD" id="cd05402">
    <property type="entry name" value="NT_PAP_TUTase"/>
    <property type="match status" value="1"/>
</dbReference>
<evidence type="ECO:0000259" key="2">
    <source>
        <dbReference type="Pfam" id="PF22600"/>
    </source>
</evidence>
<dbReference type="Proteomes" id="UP000516437">
    <property type="component" value="Chromosome 3"/>
</dbReference>
<evidence type="ECO:0000313" key="4">
    <source>
        <dbReference type="EMBL" id="KAB1217594.1"/>
    </source>
</evidence>
<dbReference type="InterPro" id="IPR043519">
    <property type="entry name" value="NT_sf"/>
</dbReference>
<keyword evidence="5" id="KW-1185">Reference proteome</keyword>
<dbReference type="InterPro" id="IPR058920">
    <property type="entry name" value="PAP-OAS1-bd-rel"/>
</dbReference>
<dbReference type="EMBL" id="RXIC02000021">
    <property type="protein sequence ID" value="KAB1217594.1"/>
    <property type="molecule type" value="Genomic_DNA"/>
</dbReference>
<evidence type="ECO:0000256" key="1">
    <source>
        <dbReference type="SAM" id="MobiDB-lite"/>
    </source>
</evidence>
<sequence>MAEQRTEEILCIIQPTVVSEKARKEVIDYIQRLIQGHYVTEVFPFGSVPLKTYLPDGDIDLTAISHQNVEEDLARGVCSILEDEERDSEFQVKDVQYIRAQVKIVKCTVNGIAVDISFNQLGGLCTMCFLEQVLYKFLDYYSTFDWDSYCVSVNGPVSLYTLPKIVEITPEDDGNGLLLSKEFQRNCRDTFSAPIRAHETRILEFPVKYLNILDPLKDNNNLGRSVSKGNSHRIRCALSYGAQKLGEILTLTGQSMGEKLEDFFTTVLNRNGRGLRPDIQVPVPAFGTGRSQISELSGDYDSYYGGLRCGQQYHDCNLSGPVQPGPPSSPQIRNKSAWEALAQSLLRNWNLFYCRGTDLFVPRLPLCRHIVSRPSASTFRMEDTKKSRGTGTYIPNMGRNGCCLDLSLEEFPLLTGIRNLSLSERHQCGVLVVKADYSPSFWGIQFGTYGSPPSPLGLPLRVASKEADSLVSTWDSLCVCPTVLIQRRQQSWESDNEMDGSTQSIPVLQR</sequence>
<reference evidence="4 5" key="1">
    <citation type="journal article" date="2019" name="Plant Biotechnol. J.">
        <title>The red bayberry genome and genetic basis of sex determination.</title>
        <authorList>
            <person name="Jia H.M."/>
            <person name="Jia H.J."/>
            <person name="Cai Q.L."/>
            <person name="Wang Y."/>
            <person name="Zhao H.B."/>
            <person name="Yang W.F."/>
            <person name="Wang G.Y."/>
            <person name="Li Y.H."/>
            <person name="Zhan D.L."/>
            <person name="Shen Y.T."/>
            <person name="Niu Q.F."/>
            <person name="Chang L."/>
            <person name="Qiu J."/>
            <person name="Zhao L."/>
            <person name="Xie H.B."/>
            <person name="Fu W.Y."/>
            <person name="Jin J."/>
            <person name="Li X.W."/>
            <person name="Jiao Y."/>
            <person name="Zhou C.C."/>
            <person name="Tu T."/>
            <person name="Chai C.Y."/>
            <person name="Gao J.L."/>
            <person name="Fan L.J."/>
            <person name="van de Weg E."/>
            <person name="Wang J.Y."/>
            <person name="Gao Z.S."/>
        </authorList>
    </citation>
    <scope>NUCLEOTIDE SEQUENCE [LARGE SCALE GENOMIC DNA]</scope>
    <source>
        <tissue evidence="4">Leaves</tissue>
    </source>
</reference>
<dbReference type="PANTHER" id="PTHR45979:SF6">
    <property type="entry name" value="NUCLEOTIDYLTRANSFERASE DOMAIN PROTEIN"/>
    <property type="match status" value="1"/>
</dbReference>
<dbReference type="SUPFAM" id="SSF81631">
    <property type="entry name" value="PAP/OAS1 substrate-binding domain"/>
    <property type="match status" value="1"/>
</dbReference>
<accession>A0A6A1VX74</accession>
<dbReference type="InterPro" id="IPR058921">
    <property type="entry name" value="PAP/OAS1-rel"/>
</dbReference>
<gene>
    <name evidence="4" type="ORF">CJ030_MR3G002741</name>
</gene>
<dbReference type="InterPro" id="IPR054708">
    <property type="entry name" value="MTPAP-like_central"/>
</dbReference>
<dbReference type="Gene3D" id="3.30.460.10">
    <property type="entry name" value="Beta Polymerase, domain 2"/>
    <property type="match status" value="1"/>
</dbReference>
<organism evidence="4 5">
    <name type="scientific">Morella rubra</name>
    <name type="common">Chinese bayberry</name>
    <dbReference type="NCBI Taxonomy" id="262757"/>
    <lineage>
        <taxon>Eukaryota</taxon>
        <taxon>Viridiplantae</taxon>
        <taxon>Streptophyta</taxon>
        <taxon>Embryophyta</taxon>
        <taxon>Tracheophyta</taxon>
        <taxon>Spermatophyta</taxon>
        <taxon>Magnoliopsida</taxon>
        <taxon>eudicotyledons</taxon>
        <taxon>Gunneridae</taxon>
        <taxon>Pentapetalae</taxon>
        <taxon>rosids</taxon>
        <taxon>fabids</taxon>
        <taxon>Fagales</taxon>
        <taxon>Myricaceae</taxon>
        <taxon>Morella</taxon>
    </lineage>
</organism>